<feature type="transmembrane region" description="Helical" evidence="5">
    <location>
        <begin position="150"/>
        <end position="173"/>
    </location>
</feature>
<evidence type="ECO:0000256" key="4">
    <source>
        <dbReference type="SAM" id="MobiDB-lite"/>
    </source>
</evidence>
<dbReference type="SUPFAM" id="SSF49854">
    <property type="entry name" value="Spermadhesin, CUB domain"/>
    <property type="match status" value="1"/>
</dbReference>
<reference evidence="9" key="1">
    <citation type="submission" date="2022-11" db="UniProtKB">
        <authorList>
            <consortium name="WormBaseParasite"/>
        </authorList>
    </citation>
    <scope>IDENTIFICATION</scope>
</reference>
<keyword evidence="5" id="KW-1133">Transmembrane helix</keyword>
<dbReference type="PROSITE" id="PS01180">
    <property type="entry name" value="CUB"/>
    <property type="match status" value="1"/>
</dbReference>
<keyword evidence="8" id="KW-1185">Reference proteome</keyword>
<sequence length="284" mass="31900">MDMNAAVILFILSFVSLFVVGQSQDDSCDCGDEDTIVLKNLQDYKEFSFPATGGQDYPNNCDCEWRIGSGYHVNIEFDSFETQEGYDFVDIYELEDQDNYRERCSGSSCSSFTSKGPGLRLHFTSDATITRRGFTAKVVSVEGGSWFQGFHIAIILFAVILALSVVFGIFIMYRRRQAWIKYIKERKRTTNPPQRSVVVPARRARSNSSQSHHRSNAVYSLPSVAVGVEQKMVDPNPSPTSAYLSSIEQGLWRPRGASLLSTSSCKVNVLPTIIENQEMKWGSY</sequence>
<name>A0A914VQE1_9BILA</name>
<dbReference type="PANTHER" id="PTHR24251:SF37">
    <property type="entry name" value="CUB DOMAIN-CONTAINING PROTEIN"/>
    <property type="match status" value="1"/>
</dbReference>
<dbReference type="InterPro" id="IPR000859">
    <property type="entry name" value="CUB_dom"/>
</dbReference>
<feature type="domain" description="CUB" evidence="7">
    <location>
        <begin position="30"/>
        <end position="141"/>
    </location>
</feature>
<dbReference type="SMART" id="SM00042">
    <property type="entry name" value="CUB"/>
    <property type="match status" value="1"/>
</dbReference>
<protein>
    <submittedName>
        <fullName evidence="9">CUB domain-containing protein</fullName>
    </submittedName>
</protein>
<evidence type="ECO:0000313" key="9">
    <source>
        <dbReference type="WBParaSite" id="PSAMB.scaffold229size63768.g3506.t2"/>
    </source>
</evidence>
<proteinExistence type="predicted"/>
<feature type="chain" id="PRO_5037709547" evidence="6">
    <location>
        <begin position="24"/>
        <end position="284"/>
    </location>
</feature>
<organism evidence="8 9">
    <name type="scientific">Plectus sambesii</name>
    <dbReference type="NCBI Taxonomy" id="2011161"/>
    <lineage>
        <taxon>Eukaryota</taxon>
        <taxon>Metazoa</taxon>
        <taxon>Ecdysozoa</taxon>
        <taxon>Nematoda</taxon>
        <taxon>Chromadorea</taxon>
        <taxon>Plectida</taxon>
        <taxon>Plectina</taxon>
        <taxon>Plectoidea</taxon>
        <taxon>Plectidae</taxon>
        <taxon>Plectus</taxon>
    </lineage>
</organism>
<dbReference type="Proteomes" id="UP000887566">
    <property type="component" value="Unplaced"/>
</dbReference>
<keyword evidence="6" id="KW-0732">Signal</keyword>
<dbReference type="Pfam" id="PF00431">
    <property type="entry name" value="CUB"/>
    <property type="match status" value="1"/>
</dbReference>
<evidence type="ECO:0000313" key="8">
    <source>
        <dbReference type="Proteomes" id="UP000887566"/>
    </source>
</evidence>
<dbReference type="AlphaFoldDB" id="A0A914VQE1"/>
<evidence type="ECO:0000256" key="2">
    <source>
        <dbReference type="ARBA" id="ARBA00023157"/>
    </source>
</evidence>
<dbReference type="Gene3D" id="2.60.120.290">
    <property type="entry name" value="Spermadhesin, CUB domain"/>
    <property type="match status" value="1"/>
</dbReference>
<evidence type="ECO:0000256" key="6">
    <source>
        <dbReference type="SAM" id="SignalP"/>
    </source>
</evidence>
<keyword evidence="2" id="KW-1015">Disulfide bond</keyword>
<keyword evidence="5" id="KW-0472">Membrane</keyword>
<evidence type="ECO:0000259" key="7">
    <source>
        <dbReference type="PROSITE" id="PS01180"/>
    </source>
</evidence>
<dbReference type="PANTHER" id="PTHR24251">
    <property type="entry name" value="OVOCHYMASE-RELATED"/>
    <property type="match status" value="1"/>
</dbReference>
<evidence type="ECO:0000256" key="1">
    <source>
        <dbReference type="ARBA" id="ARBA00022737"/>
    </source>
</evidence>
<comment type="caution">
    <text evidence="3">Lacks conserved residue(s) required for the propagation of feature annotation.</text>
</comment>
<keyword evidence="5" id="KW-0812">Transmembrane</keyword>
<evidence type="ECO:0000256" key="5">
    <source>
        <dbReference type="SAM" id="Phobius"/>
    </source>
</evidence>
<feature type="compositionally biased region" description="Low complexity" evidence="4">
    <location>
        <begin position="192"/>
        <end position="210"/>
    </location>
</feature>
<feature type="region of interest" description="Disordered" evidence="4">
    <location>
        <begin position="191"/>
        <end position="215"/>
    </location>
</feature>
<dbReference type="InterPro" id="IPR035914">
    <property type="entry name" value="Sperma_CUB_dom_sf"/>
</dbReference>
<accession>A0A914VQE1</accession>
<dbReference type="CDD" id="cd00041">
    <property type="entry name" value="CUB"/>
    <property type="match status" value="1"/>
</dbReference>
<keyword evidence="1" id="KW-0677">Repeat</keyword>
<evidence type="ECO:0000256" key="3">
    <source>
        <dbReference type="PROSITE-ProRule" id="PRU00059"/>
    </source>
</evidence>
<feature type="signal peptide" evidence="6">
    <location>
        <begin position="1"/>
        <end position="23"/>
    </location>
</feature>
<dbReference type="WBParaSite" id="PSAMB.scaffold229size63768.g3506.t2">
    <property type="protein sequence ID" value="PSAMB.scaffold229size63768.g3506.t2"/>
    <property type="gene ID" value="PSAMB.scaffold229size63768.g3506"/>
</dbReference>